<protein>
    <submittedName>
        <fullName evidence="2">Uncharacterized protein</fullName>
    </submittedName>
</protein>
<evidence type="ECO:0000313" key="2">
    <source>
        <dbReference type="EMBL" id="KAK3892042.1"/>
    </source>
</evidence>
<comment type="caution">
    <text evidence="2">The sequence shown here is derived from an EMBL/GenBank/DDBJ whole genome shotgun (WGS) entry which is preliminary data.</text>
</comment>
<feature type="compositionally biased region" description="Low complexity" evidence="1">
    <location>
        <begin position="149"/>
        <end position="175"/>
    </location>
</feature>
<keyword evidence="3" id="KW-1185">Reference proteome</keyword>
<dbReference type="AlphaFoldDB" id="A0AAE1L1W0"/>
<reference evidence="2" key="1">
    <citation type="submission" date="2023-10" db="EMBL/GenBank/DDBJ databases">
        <title>Genome assemblies of two species of porcelain crab, Petrolisthes cinctipes and Petrolisthes manimaculis (Anomura: Porcellanidae).</title>
        <authorList>
            <person name="Angst P."/>
        </authorList>
    </citation>
    <scope>NUCLEOTIDE SEQUENCE</scope>
    <source>
        <strain evidence="2">PB745_01</strain>
        <tissue evidence="2">Gill</tissue>
    </source>
</reference>
<gene>
    <name evidence="2" type="ORF">Pcinc_004011</name>
</gene>
<dbReference type="EMBL" id="JAWQEG010000286">
    <property type="protein sequence ID" value="KAK3892042.1"/>
    <property type="molecule type" value="Genomic_DNA"/>
</dbReference>
<evidence type="ECO:0000313" key="3">
    <source>
        <dbReference type="Proteomes" id="UP001286313"/>
    </source>
</evidence>
<accession>A0AAE1L1W0</accession>
<feature type="region of interest" description="Disordered" evidence="1">
    <location>
        <begin position="131"/>
        <end position="182"/>
    </location>
</feature>
<name>A0AAE1L1W0_PETCI</name>
<sequence length="195" mass="21799">MHEEAERSWGREFNGQFSGMVGQLQREEVDLCTMSSQTAPRLQVILHARAYFPDLCYTNILVEHPRKTRHASKQLHYSTNHVLLLDHFPSYATQPLYMPRVAAGPLFKLHNSTTPLSKPRVATGPLSKLRNSTTTTRLSSTSDYHDCTLHSTTPPTSYPPTYLLSPASRTPSSYPSTPPPPCPSPSIIANLITFH</sequence>
<evidence type="ECO:0000256" key="1">
    <source>
        <dbReference type="SAM" id="MobiDB-lite"/>
    </source>
</evidence>
<dbReference type="Proteomes" id="UP001286313">
    <property type="component" value="Unassembled WGS sequence"/>
</dbReference>
<feature type="compositionally biased region" description="Low complexity" evidence="1">
    <location>
        <begin position="131"/>
        <end position="142"/>
    </location>
</feature>
<proteinExistence type="predicted"/>
<organism evidence="2 3">
    <name type="scientific">Petrolisthes cinctipes</name>
    <name type="common">Flat porcelain crab</name>
    <dbReference type="NCBI Taxonomy" id="88211"/>
    <lineage>
        <taxon>Eukaryota</taxon>
        <taxon>Metazoa</taxon>
        <taxon>Ecdysozoa</taxon>
        <taxon>Arthropoda</taxon>
        <taxon>Crustacea</taxon>
        <taxon>Multicrustacea</taxon>
        <taxon>Malacostraca</taxon>
        <taxon>Eumalacostraca</taxon>
        <taxon>Eucarida</taxon>
        <taxon>Decapoda</taxon>
        <taxon>Pleocyemata</taxon>
        <taxon>Anomura</taxon>
        <taxon>Galatheoidea</taxon>
        <taxon>Porcellanidae</taxon>
        <taxon>Petrolisthes</taxon>
    </lineage>
</organism>